<name>A0ABM9DUX0_9HYPH</name>
<keyword evidence="2" id="KW-1185">Reference proteome</keyword>
<comment type="caution">
    <text evidence="1">The sequence shown here is derived from an EMBL/GenBank/DDBJ whole genome shotgun (WGS) entry which is preliminary data.</text>
</comment>
<dbReference type="Gene3D" id="3.40.50.300">
    <property type="entry name" value="P-loop containing nucleotide triphosphate hydrolases"/>
    <property type="match status" value="1"/>
</dbReference>
<evidence type="ECO:0000313" key="2">
    <source>
        <dbReference type="Proteomes" id="UP001152604"/>
    </source>
</evidence>
<dbReference type="RefSeq" id="WP_254025454.1">
    <property type="nucleotide sequence ID" value="NZ_CAKXZS010000018.1"/>
</dbReference>
<sequence length="484" mass="52785">MSLENITIDRALRDPNLLGAALGTSPTWDTWIAVLRAAFALPMTESDLATFKQVAGARDVPEKRVRELWAIVGRRSGKSRMAAATAAYMAAFGIDHSKLSPGEVGTVLVLAASKAQANAVFRYILAFFESSPILSGLIETTTSDEIRLAGNIAIAVHSSSYRTVRGRSLVACIFDEVAFWRDESSSAPDVETFRAVIPALSTTGGLLVGISSPYRQAGLLYSKFQDGFGQNIANVLVVKAPTATFNPTIDHTIIEQAHREDPESASAEWDAEFRGDLSNYIDRRVVEACIEPGVYERGYVRDYRYTAFCDPSSGASDSMTLAIGHREGARAVLDCLREVKAPFSPTDVVNEFAAVLKAYQCTSVKGDAYAVGWVKEAFDKVGVRYVPSERNRSELYLDALPALMARSAVLLDNPRLVGQISQLERRTMRSGRDAVDHMRGMSDDLANAALGAIVNAPNAEAAKRTYYYGPKPKPIFTDPLSEYR</sequence>
<dbReference type="Gene3D" id="3.30.420.240">
    <property type="match status" value="1"/>
</dbReference>
<reference evidence="1" key="1">
    <citation type="submission" date="2022-03" db="EMBL/GenBank/DDBJ databases">
        <authorList>
            <person name="Brunel B."/>
        </authorList>
    </citation>
    <scope>NUCLEOTIDE SEQUENCE</scope>
    <source>
        <strain evidence="1">STM4922sample</strain>
    </source>
</reference>
<gene>
    <name evidence="1" type="ORF">MES4922_250010</name>
</gene>
<dbReference type="InterPro" id="IPR027417">
    <property type="entry name" value="P-loop_NTPase"/>
</dbReference>
<dbReference type="Proteomes" id="UP001152604">
    <property type="component" value="Unassembled WGS sequence"/>
</dbReference>
<evidence type="ECO:0008006" key="3">
    <source>
        <dbReference type="Google" id="ProtNLM"/>
    </source>
</evidence>
<accession>A0ABM9DUX0</accession>
<evidence type="ECO:0000313" key="1">
    <source>
        <dbReference type="EMBL" id="CAH2400511.1"/>
    </source>
</evidence>
<protein>
    <recommendedName>
        <fullName evidence="3">Terminase</fullName>
    </recommendedName>
</protein>
<proteinExistence type="predicted"/>
<organism evidence="1 2">
    <name type="scientific">Mesorhizobium ventifaucium</name>
    <dbReference type="NCBI Taxonomy" id="666020"/>
    <lineage>
        <taxon>Bacteria</taxon>
        <taxon>Pseudomonadati</taxon>
        <taxon>Pseudomonadota</taxon>
        <taxon>Alphaproteobacteria</taxon>
        <taxon>Hyphomicrobiales</taxon>
        <taxon>Phyllobacteriaceae</taxon>
        <taxon>Mesorhizobium</taxon>
    </lineage>
</organism>
<dbReference type="EMBL" id="CAKXZS010000018">
    <property type="protein sequence ID" value="CAH2400511.1"/>
    <property type="molecule type" value="Genomic_DNA"/>
</dbReference>